<dbReference type="InterPro" id="IPR001757">
    <property type="entry name" value="P_typ_ATPase"/>
</dbReference>
<dbReference type="PRINTS" id="PR00119">
    <property type="entry name" value="CATATPASE"/>
</dbReference>
<dbReference type="SFLD" id="SFLDG00002">
    <property type="entry name" value="C1.7:_P-type_atpase_like"/>
    <property type="match status" value="1"/>
</dbReference>
<dbReference type="PROSITE" id="PS00154">
    <property type="entry name" value="ATPASE_E1_E2"/>
    <property type="match status" value="1"/>
</dbReference>
<dbReference type="GO" id="GO:0005524">
    <property type="term" value="F:ATP binding"/>
    <property type="evidence" value="ECO:0007669"/>
    <property type="project" value="UniProtKB-UniRule"/>
</dbReference>
<evidence type="ECO:0000256" key="8">
    <source>
        <dbReference type="ARBA" id="ARBA00023065"/>
    </source>
</evidence>
<dbReference type="InterPro" id="IPR059000">
    <property type="entry name" value="ATPase_P-type_domA"/>
</dbReference>
<evidence type="ECO:0000256" key="6">
    <source>
        <dbReference type="ARBA" id="ARBA00022967"/>
    </source>
</evidence>
<dbReference type="GO" id="GO:0008551">
    <property type="term" value="F:P-type cadmium transporter activity"/>
    <property type="evidence" value="ECO:0007669"/>
    <property type="project" value="UniProtKB-EC"/>
</dbReference>
<dbReference type="PATRIC" id="fig|1291052.5.peg.1011"/>
<dbReference type="Pfam" id="PF00122">
    <property type="entry name" value="E1-E2_ATPase"/>
    <property type="match status" value="1"/>
</dbReference>
<evidence type="ECO:0000256" key="1">
    <source>
        <dbReference type="ARBA" id="ARBA00004651"/>
    </source>
</evidence>
<dbReference type="Pfam" id="PF00702">
    <property type="entry name" value="Hydrolase"/>
    <property type="match status" value="1"/>
</dbReference>
<dbReference type="SUPFAM" id="SSF81653">
    <property type="entry name" value="Calcium ATPase, transduction domain A"/>
    <property type="match status" value="1"/>
</dbReference>
<evidence type="ECO:0000256" key="12">
    <source>
        <dbReference type="RuleBase" id="RU362081"/>
    </source>
</evidence>
<evidence type="ECO:0000256" key="11">
    <source>
        <dbReference type="ARBA" id="ARBA00049338"/>
    </source>
</evidence>
<comment type="caution">
    <text evidence="14">The sequence shown here is derived from an EMBL/GenBank/DDBJ whole genome shotgun (WGS) entry which is preliminary data.</text>
</comment>
<dbReference type="PANTHER" id="PTHR48085">
    <property type="entry name" value="CADMIUM/ZINC-TRANSPORTING ATPASE HMA2-RELATED"/>
    <property type="match status" value="1"/>
</dbReference>
<dbReference type="InterPro" id="IPR044492">
    <property type="entry name" value="P_typ_ATPase_HD_dom"/>
</dbReference>
<dbReference type="AlphaFoldDB" id="A0A0R1ZMN3"/>
<keyword evidence="12" id="KW-1003">Cell membrane</keyword>
<reference evidence="14 15" key="1">
    <citation type="journal article" date="2015" name="Genome Announc.">
        <title>Expanding the biotechnology potential of lactobacilli through comparative genomics of 213 strains and associated genera.</title>
        <authorList>
            <person name="Sun Z."/>
            <person name="Harris H.M."/>
            <person name="McCann A."/>
            <person name="Guo C."/>
            <person name="Argimon S."/>
            <person name="Zhang W."/>
            <person name="Yang X."/>
            <person name="Jeffery I.B."/>
            <person name="Cooney J.C."/>
            <person name="Kagawa T.F."/>
            <person name="Liu W."/>
            <person name="Song Y."/>
            <person name="Salvetti E."/>
            <person name="Wrobel A."/>
            <person name="Rasinkangas P."/>
            <person name="Parkhill J."/>
            <person name="Rea M.C."/>
            <person name="O'Sullivan O."/>
            <person name="Ritari J."/>
            <person name="Douillard F.P."/>
            <person name="Paul Ross R."/>
            <person name="Yang R."/>
            <person name="Briner A.E."/>
            <person name="Felis G.E."/>
            <person name="de Vos W.M."/>
            <person name="Barrangou R."/>
            <person name="Klaenhammer T.R."/>
            <person name="Caufield P.W."/>
            <person name="Cui Y."/>
            <person name="Zhang H."/>
            <person name="O'Toole P.W."/>
        </authorList>
    </citation>
    <scope>NUCLEOTIDE SEQUENCE [LARGE SCALE GENOMIC DNA]</scope>
    <source>
        <strain evidence="14 15">DSM 20505</strain>
    </source>
</reference>
<feature type="domain" description="P-type ATPase A" evidence="13">
    <location>
        <begin position="130"/>
        <end position="232"/>
    </location>
</feature>
<dbReference type="Proteomes" id="UP000051679">
    <property type="component" value="Unassembled WGS sequence"/>
</dbReference>
<name>A0A0R1ZMN3_9LACO</name>
<dbReference type="EMBL" id="AYYO01000012">
    <property type="protein sequence ID" value="KRM55807.1"/>
    <property type="molecule type" value="Genomic_DNA"/>
</dbReference>
<feature type="transmembrane region" description="Helical" evidence="12">
    <location>
        <begin position="248"/>
        <end position="266"/>
    </location>
</feature>
<dbReference type="InterPro" id="IPR036412">
    <property type="entry name" value="HAD-like_sf"/>
</dbReference>
<feature type="transmembrane region" description="Helical" evidence="12">
    <location>
        <begin position="581"/>
        <end position="600"/>
    </location>
</feature>
<dbReference type="PRINTS" id="PR00941">
    <property type="entry name" value="CDATPASE"/>
</dbReference>
<keyword evidence="6" id="KW-1278">Translocase</keyword>
<accession>A0A0R1ZMN3</accession>
<feature type="transmembrane region" description="Helical" evidence="12">
    <location>
        <begin position="50"/>
        <end position="70"/>
    </location>
</feature>
<dbReference type="Gene3D" id="3.40.50.1000">
    <property type="entry name" value="HAD superfamily/HAD-like"/>
    <property type="match status" value="1"/>
</dbReference>
<dbReference type="InterPro" id="IPR023214">
    <property type="entry name" value="HAD_sf"/>
</dbReference>
<dbReference type="GO" id="GO:0016887">
    <property type="term" value="F:ATP hydrolysis activity"/>
    <property type="evidence" value="ECO:0007669"/>
    <property type="project" value="InterPro"/>
</dbReference>
<feature type="transmembrane region" description="Helical" evidence="12">
    <location>
        <begin position="606"/>
        <end position="624"/>
    </location>
</feature>
<comment type="similarity">
    <text evidence="2 12">Belongs to the cation transport ATPase (P-type) (TC 3.A.3) family. Type IB subfamily.</text>
</comment>
<dbReference type="SFLD" id="SFLDS00003">
    <property type="entry name" value="Haloacid_Dehalogenase"/>
    <property type="match status" value="1"/>
</dbReference>
<keyword evidence="8" id="KW-0813">Transport</keyword>
<dbReference type="InterPro" id="IPR023298">
    <property type="entry name" value="ATPase_P-typ_TM_dom_sf"/>
</dbReference>
<dbReference type="PANTHER" id="PTHR48085:SF5">
    <property type="entry name" value="CADMIUM_ZINC-TRANSPORTING ATPASE HMA4-RELATED"/>
    <property type="match status" value="1"/>
</dbReference>
<dbReference type="SUPFAM" id="SSF81665">
    <property type="entry name" value="Calcium ATPase, transmembrane domain M"/>
    <property type="match status" value="1"/>
</dbReference>
<dbReference type="InterPro" id="IPR051014">
    <property type="entry name" value="Cation_Transport_ATPase_IB"/>
</dbReference>
<evidence type="ECO:0000313" key="15">
    <source>
        <dbReference type="Proteomes" id="UP000051679"/>
    </source>
</evidence>
<dbReference type="PROSITE" id="PS01229">
    <property type="entry name" value="COF_2"/>
    <property type="match status" value="1"/>
</dbReference>
<feature type="transmembrane region" description="Helical" evidence="12">
    <location>
        <begin position="272"/>
        <end position="298"/>
    </location>
</feature>
<dbReference type="NCBIfam" id="TIGR01494">
    <property type="entry name" value="ATPase_P-type"/>
    <property type="match status" value="1"/>
</dbReference>
<evidence type="ECO:0000313" key="14">
    <source>
        <dbReference type="EMBL" id="KRM55807.1"/>
    </source>
</evidence>
<evidence type="ECO:0000256" key="4">
    <source>
        <dbReference type="ARBA" id="ARBA00022692"/>
    </source>
</evidence>
<feature type="transmembrane region" description="Helical" evidence="12">
    <location>
        <begin position="26"/>
        <end position="44"/>
    </location>
</feature>
<evidence type="ECO:0000256" key="3">
    <source>
        <dbReference type="ARBA" id="ARBA00022539"/>
    </source>
</evidence>
<dbReference type="InterPro" id="IPR008250">
    <property type="entry name" value="ATPase_P-typ_transduc_dom_A_sf"/>
</dbReference>
<keyword evidence="12" id="KW-0547">Nucleotide-binding</keyword>
<organism evidence="14 15">
    <name type="scientific">Lacticaseibacillus sharpeae JCM 1186 = DSM 20505</name>
    <dbReference type="NCBI Taxonomy" id="1291052"/>
    <lineage>
        <taxon>Bacteria</taxon>
        <taxon>Bacillati</taxon>
        <taxon>Bacillota</taxon>
        <taxon>Bacilli</taxon>
        <taxon>Lactobacillales</taxon>
        <taxon>Lactobacillaceae</taxon>
        <taxon>Lacticaseibacillus</taxon>
    </lineage>
</organism>
<sequence length="628" mass="64436">MLGTSVKQWEDTEMKLNLWFNQHKQLLAGTVGGLVLLSWLIGFLKFDTAALVVMYVGGVIGTVPIASRAWSALRNKTISIELLVTIACIGALGIGEPNEAAIVTFLFLFGDVLEERTLAKTRSAVKDLTEMAPQQADVLQPDGTLEATDIDDIDEGMQVVVRPGGQVPVDGIVVAGTGDTLEAVITGEAKPVAKVKGDEVFAGTTLDSGTLTIETTAAGDDTTFGQIVELVEEAQDAQAPVARFIDKFAKYYTPAVLVIAIIVGLVSRDISLAITMLVLGCPGALVIGAPVANVAGIGRAASSGILFKGGATVASLAKADTLMLDKTGTITTGKMAVHSVAAFNGTANDALGTLAAIEAGSVHPLAKAIVQYAADKGAAETSVPDMETIKGRGLASADGQYLVGNARLLTEHDVAISADVTAAVSAAQEAGDSVVILADHGVVRLVVGVNDIVRPDAAAGLAALKRAGVKKIVMLTGDNRTAAERIAADLPIDEVQAELLPAEKVEAVKKAQAAGAQVAFVGDGINDAPALATADIGVGMGGGTAVALDTADVVLVRPQFETLSQAVSLARGTTSVTMQNIIIAVGTVVLLLLGLLVGIVHMGSGMFVHEASILLVIGNAMRLLKRRA</sequence>
<gene>
    <name evidence="14" type="ORF">FC18_GL000999</name>
</gene>
<keyword evidence="7 12" id="KW-1133">Transmembrane helix</keyword>
<dbReference type="InterPro" id="IPR018303">
    <property type="entry name" value="ATPase_P-typ_P_site"/>
</dbReference>
<evidence type="ECO:0000256" key="7">
    <source>
        <dbReference type="ARBA" id="ARBA00022989"/>
    </source>
</evidence>
<keyword evidence="12" id="KW-0067">ATP-binding</keyword>
<dbReference type="NCBIfam" id="TIGR01525">
    <property type="entry name" value="ATPase-IB_hvy"/>
    <property type="match status" value="1"/>
</dbReference>
<keyword evidence="8" id="KW-0406">Ion transport</keyword>
<dbReference type="STRING" id="1291052.FC18_GL000999"/>
<keyword evidence="3" id="KW-0104">Cadmium</keyword>
<comment type="catalytic activity">
    <reaction evidence="11">
        <text>Cd(2+)(in) + ATP + H2O = Cd(2+)(out) + ADP + phosphate + H(+)</text>
        <dbReference type="Rhea" id="RHEA:12132"/>
        <dbReference type="ChEBI" id="CHEBI:15377"/>
        <dbReference type="ChEBI" id="CHEBI:15378"/>
        <dbReference type="ChEBI" id="CHEBI:30616"/>
        <dbReference type="ChEBI" id="CHEBI:43474"/>
        <dbReference type="ChEBI" id="CHEBI:48775"/>
        <dbReference type="ChEBI" id="CHEBI:456216"/>
        <dbReference type="EC" id="7.2.2.21"/>
    </reaction>
</comment>
<keyword evidence="4 12" id="KW-0812">Transmembrane</keyword>
<dbReference type="SFLD" id="SFLDF00027">
    <property type="entry name" value="p-type_atpase"/>
    <property type="match status" value="1"/>
</dbReference>
<keyword evidence="9 12" id="KW-0472">Membrane</keyword>
<evidence type="ECO:0000256" key="10">
    <source>
        <dbReference type="ARBA" id="ARBA00039103"/>
    </source>
</evidence>
<dbReference type="SUPFAM" id="SSF56784">
    <property type="entry name" value="HAD-like"/>
    <property type="match status" value="1"/>
</dbReference>
<evidence type="ECO:0000256" key="2">
    <source>
        <dbReference type="ARBA" id="ARBA00006024"/>
    </source>
</evidence>
<evidence type="ECO:0000256" key="5">
    <source>
        <dbReference type="ARBA" id="ARBA00022723"/>
    </source>
</evidence>
<dbReference type="GO" id="GO:0005886">
    <property type="term" value="C:plasma membrane"/>
    <property type="evidence" value="ECO:0007669"/>
    <property type="project" value="UniProtKB-SubCell"/>
</dbReference>
<dbReference type="InterPro" id="IPR023299">
    <property type="entry name" value="ATPase_P-typ_cyto_dom_N"/>
</dbReference>
<dbReference type="Gene3D" id="3.40.1110.10">
    <property type="entry name" value="Calcium-transporting ATPase, cytoplasmic domain N"/>
    <property type="match status" value="1"/>
</dbReference>
<proteinExistence type="inferred from homology"/>
<evidence type="ECO:0000256" key="9">
    <source>
        <dbReference type="ARBA" id="ARBA00023136"/>
    </source>
</evidence>
<dbReference type="InterPro" id="IPR027256">
    <property type="entry name" value="P-typ_ATPase_IB"/>
</dbReference>
<dbReference type="GO" id="GO:0046872">
    <property type="term" value="F:metal ion binding"/>
    <property type="evidence" value="ECO:0007669"/>
    <property type="project" value="UniProtKB-KW"/>
</dbReference>
<protein>
    <recommendedName>
        <fullName evidence="10">Cd(2+)-exporting ATPase</fullName>
        <ecNumber evidence="10">7.2.2.21</ecNumber>
    </recommendedName>
</protein>
<dbReference type="CDD" id="cd02079">
    <property type="entry name" value="P-type_ATPase_HM"/>
    <property type="match status" value="1"/>
</dbReference>
<evidence type="ECO:0000259" key="13">
    <source>
        <dbReference type="Pfam" id="PF00122"/>
    </source>
</evidence>
<dbReference type="FunFam" id="2.70.150.10:FF:000002">
    <property type="entry name" value="Copper-transporting ATPase 1, putative"/>
    <property type="match status" value="1"/>
</dbReference>
<keyword evidence="15" id="KW-1185">Reference proteome</keyword>
<keyword evidence="5 12" id="KW-0479">Metal-binding</keyword>
<dbReference type="EC" id="7.2.2.21" evidence="10"/>
<comment type="subcellular location">
    <subcellularLocation>
        <location evidence="1">Cell membrane</location>
        <topology evidence="1">Multi-pass membrane protein</topology>
    </subcellularLocation>
</comment>
<dbReference type="Gene3D" id="2.70.150.10">
    <property type="entry name" value="Calcium-transporting ATPase, cytoplasmic transduction domain A"/>
    <property type="match status" value="1"/>
</dbReference>